<evidence type="ECO:0000313" key="1">
    <source>
        <dbReference type="EMBL" id="KIN95359.1"/>
    </source>
</evidence>
<organism evidence="1 2">
    <name type="scientific">Pisolithus tinctorius Marx 270</name>
    <dbReference type="NCBI Taxonomy" id="870435"/>
    <lineage>
        <taxon>Eukaryota</taxon>
        <taxon>Fungi</taxon>
        <taxon>Dikarya</taxon>
        <taxon>Basidiomycota</taxon>
        <taxon>Agaricomycotina</taxon>
        <taxon>Agaricomycetes</taxon>
        <taxon>Agaricomycetidae</taxon>
        <taxon>Boletales</taxon>
        <taxon>Sclerodermatineae</taxon>
        <taxon>Pisolithaceae</taxon>
        <taxon>Pisolithus</taxon>
    </lineage>
</organism>
<dbReference type="Proteomes" id="UP000054217">
    <property type="component" value="Unassembled WGS sequence"/>
</dbReference>
<dbReference type="InParanoid" id="A0A0C3N2W7"/>
<dbReference type="HOGENOM" id="CLU_1986914_0_0_1"/>
<dbReference type="AlphaFoldDB" id="A0A0C3N2W7"/>
<accession>A0A0C3N2W7</accession>
<protein>
    <submittedName>
        <fullName evidence="1">Uncharacterized protein</fullName>
    </submittedName>
</protein>
<gene>
    <name evidence="1" type="ORF">M404DRAFT_165998</name>
</gene>
<dbReference type="OrthoDB" id="66881at2759"/>
<proteinExistence type="predicted"/>
<sequence>ELLKQLADSEEDLRSRGYDPYYIGHRMVDNSTFDYQENLIDTLRSKGGLPDQTTNFVDPWRRECVRYWSNVKRGWKRLEALGLAEEWLEGIKSEEEWVELMRRVNAWQKDWETVHQVTFPDDKLIY</sequence>
<feature type="non-terminal residue" evidence="1">
    <location>
        <position position="1"/>
    </location>
</feature>
<reference evidence="2" key="2">
    <citation type="submission" date="2015-01" db="EMBL/GenBank/DDBJ databases">
        <title>Evolutionary Origins and Diversification of the Mycorrhizal Mutualists.</title>
        <authorList>
            <consortium name="DOE Joint Genome Institute"/>
            <consortium name="Mycorrhizal Genomics Consortium"/>
            <person name="Kohler A."/>
            <person name="Kuo A."/>
            <person name="Nagy L.G."/>
            <person name="Floudas D."/>
            <person name="Copeland A."/>
            <person name="Barry K.W."/>
            <person name="Cichocki N."/>
            <person name="Veneault-Fourrey C."/>
            <person name="LaButti K."/>
            <person name="Lindquist E.A."/>
            <person name="Lipzen A."/>
            <person name="Lundell T."/>
            <person name="Morin E."/>
            <person name="Murat C."/>
            <person name="Riley R."/>
            <person name="Ohm R."/>
            <person name="Sun H."/>
            <person name="Tunlid A."/>
            <person name="Henrissat B."/>
            <person name="Grigoriev I.V."/>
            <person name="Hibbett D.S."/>
            <person name="Martin F."/>
        </authorList>
    </citation>
    <scope>NUCLEOTIDE SEQUENCE [LARGE SCALE GENOMIC DNA]</scope>
    <source>
        <strain evidence="2">Marx 270</strain>
    </source>
</reference>
<reference evidence="1 2" key="1">
    <citation type="submission" date="2014-04" db="EMBL/GenBank/DDBJ databases">
        <authorList>
            <consortium name="DOE Joint Genome Institute"/>
            <person name="Kuo A."/>
            <person name="Kohler A."/>
            <person name="Costa M.D."/>
            <person name="Nagy L.G."/>
            <person name="Floudas D."/>
            <person name="Copeland A."/>
            <person name="Barry K.W."/>
            <person name="Cichocki N."/>
            <person name="Veneault-Fourrey C."/>
            <person name="LaButti K."/>
            <person name="Lindquist E.A."/>
            <person name="Lipzen A."/>
            <person name="Lundell T."/>
            <person name="Morin E."/>
            <person name="Murat C."/>
            <person name="Sun H."/>
            <person name="Tunlid A."/>
            <person name="Henrissat B."/>
            <person name="Grigoriev I.V."/>
            <person name="Hibbett D.S."/>
            <person name="Martin F."/>
            <person name="Nordberg H.P."/>
            <person name="Cantor M.N."/>
            <person name="Hua S.X."/>
        </authorList>
    </citation>
    <scope>NUCLEOTIDE SEQUENCE [LARGE SCALE GENOMIC DNA]</scope>
    <source>
        <strain evidence="1 2">Marx 270</strain>
    </source>
</reference>
<keyword evidence="2" id="KW-1185">Reference proteome</keyword>
<evidence type="ECO:0000313" key="2">
    <source>
        <dbReference type="Proteomes" id="UP000054217"/>
    </source>
</evidence>
<dbReference type="STRING" id="870435.A0A0C3N2W7"/>
<name>A0A0C3N2W7_PISTI</name>
<dbReference type="EMBL" id="KN832069">
    <property type="protein sequence ID" value="KIN95359.1"/>
    <property type="molecule type" value="Genomic_DNA"/>
</dbReference>